<dbReference type="PROSITE" id="PS51155">
    <property type="entry name" value="CHIT_BIND_RR_2"/>
    <property type="match status" value="1"/>
</dbReference>
<dbReference type="KEGG" id="tpal:117650618"/>
<dbReference type="Proteomes" id="UP000515158">
    <property type="component" value="Unplaced"/>
</dbReference>
<proteinExistence type="predicted"/>
<evidence type="ECO:0000313" key="5">
    <source>
        <dbReference type="RefSeq" id="XP_034250060.1"/>
    </source>
</evidence>
<name>A0A6P8ZY63_THRPL</name>
<evidence type="ECO:0000313" key="4">
    <source>
        <dbReference type="Proteomes" id="UP000515158"/>
    </source>
</evidence>
<dbReference type="PANTHER" id="PTHR10380">
    <property type="entry name" value="CUTICLE PROTEIN"/>
    <property type="match status" value="1"/>
</dbReference>
<dbReference type="OrthoDB" id="6515429at2759"/>
<reference evidence="5" key="1">
    <citation type="submission" date="2025-08" db="UniProtKB">
        <authorList>
            <consortium name="RefSeq"/>
        </authorList>
    </citation>
    <scope>IDENTIFICATION</scope>
    <source>
        <tissue evidence="5">Total insect</tissue>
    </source>
</reference>
<dbReference type="AlphaFoldDB" id="A0A6P8ZY63"/>
<gene>
    <name evidence="5" type="primary">LOC117650618</name>
</gene>
<dbReference type="GO" id="GO:0008010">
    <property type="term" value="F:structural constituent of chitin-based larval cuticle"/>
    <property type="evidence" value="ECO:0007669"/>
    <property type="project" value="TreeGrafter"/>
</dbReference>
<accession>A0A6P8ZY63</accession>
<sequence length="525" mass="53710">MNRIVLVLSLAAVALAQHHAQLQGHHAALGLSAGLHAPKEATEGVVSTSWTDARLQPAGRSAWTASAGAAGLSGLAMEAKLAPAARAAWSHDAHLNADALRADQILEQQYEMQQPGGYQYSYKTSNGIEAVERAALKAEDAEQVEGTYSWVAPSGEKFSVEYVADETGYHAKGAHIPEIPVAIARSLEWNAAHPEEDSTAGMWEGAERASAGRAAWVSKHSANVPAWESAAKIESARNGFASGRSAWNADAASGFAGNAASKTTKYTETRTLVNPAVATYTASGLAPAARSAWASDSASHGFTGTGFTGTGATQITKITETKPAFTTYTASGLAPAARSAWASDSAAHGFTGTGFTGTGATQITKITETKPAFTTYTASGLAPAARSAWASDATTTGFTGTGLTGATQITKITETKPAFTTYTASGLAPAARSAWASDSAAHGFTGTGFTGTGATQITKITETKPAFTTYTASGLAPAARSAWASDATATGFTGTGLTGATQITKITETKPAFTTYTAPALTGSF</sequence>
<dbReference type="InterPro" id="IPR000618">
    <property type="entry name" value="Insect_cuticle"/>
</dbReference>
<evidence type="ECO:0000256" key="1">
    <source>
        <dbReference type="ARBA" id="ARBA00022460"/>
    </source>
</evidence>
<dbReference type="InParanoid" id="A0A6P8ZY63"/>
<dbReference type="GO" id="GO:0062129">
    <property type="term" value="C:chitin-based extracellular matrix"/>
    <property type="evidence" value="ECO:0007669"/>
    <property type="project" value="TreeGrafter"/>
</dbReference>
<feature type="signal peptide" evidence="3">
    <location>
        <begin position="1"/>
        <end position="16"/>
    </location>
</feature>
<keyword evidence="1 2" id="KW-0193">Cuticle</keyword>
<evidence type="ECO:0000256" key="3">
    <source>
        <dbReference type="SAM" id="SignalP"/>
    </source>
</evidence>
<dbReference type="PRINTS" id="PR00947">
    <property type="entry name" value="CUTICLE"/>
</dbReference>
<dbReference type="RefSeq" id="XP_034250060.1">
    <property type="nucleotide sequence ID" value="XM_034394169.1"/>
</dbReference>
<dbReference type="Pfam" id="PF00379">
    <property type="entry name" value="Chitin_bind_4"/>
    <property type="match status" value="1"/>
</dbReference>
<keyword evidence="3" id="KW-0732">Signal</keyword>
<feature type="chain" id="PRO_5028139909" evidence="3">
    <location>
        <begin position="17"/>
        <end position="525"/>
    </location>
</feature>
<organism evidence="5">
    <name type="scientific">Thrips palmi</name>
    <name type="common">Melon thrips</name>
    <dbReference type="NCBI Taxonomy" id="161013"/>
    <lineage>
        <taxon>Eukaryota</taxon>
        <taxon>Metazoa</taxon>
        <taxon>Ecdysozoa</taxon>
        <taxon>Arthropoda</taxon>
        <taxon>Hexapoda</taxon>
        <taxon>Insecta</taxon>
        <taxon>Pterygota</taxon>
        <taxon>Neoptera</taxon>
        <taxon>Paraneoptera</taxon>
        <taxon>Thysanoptera</taxon>
        <taxon>Terebrantia</taxon>
        <taxon>Thripoidea</taxon>
        <taxon>Thripidae</taxon>
        <taxon>Thrips</taxon>
    </lineage>
</organism>
<keyword evidence="4" id="KW-1185">Reference proteome</keyword>
<dbReference type="InterPro" id="IPR050468">
    <property type="entry name" value="Cuticle_Struct_Prot"/>
</dbReference>
<protein>
    <submittedName>
        <fullName evidence="5">Uncharacterized protein LOC117650618 isoform X1</fullName>
    </submittedName>
</protein>
<evidence type="ECO:0000256" key="2">
    <source>
        <dbReference type="PROSITE-ProRule" id="PRU00497"/>
    </source>
</evidence>
<dbReference type="GeneID" id="117650618"/>
<dbReference type="PANTHER" id="PTHR10380:SF218">
    <property type="entry name" value="ADULT CUTICLE PROTEIN 65AA-RELATED"/>
    <property type="match status" value="1"/>
</dbReference>